<accession>A0A1M5R379</accession>
<dbReference type="InterPro" id="IPR027417">
    <property type="entry name" value="P-loop_NTPase"/>
</dbReference>
<dbReference type="STRING" id="1123380.SAMN02745199_0316"/>
<dbReference type="InterPro" id="IPR050469">
    <property type="entry name" value="Diguanylate_Cyclase"/>
</dbReference>
<dbReference type="PROSITE" id="PS50887">
    <property type="entry name" value="GGDEF"/>
    <property type="match status" value="1"/>
</dbReference>
<dbReference type="OrthoDB" id="38958at2"/>
<evidence type="ECO:0000313" key="3">
    <source>
        <dbReference type="Proteomes" id="UP000242592"/>
    </source>
</evidence>
<dbReference type="RefSeq" id="WP_073071395.1">
    <property type="nucleotide sequence ID" value="NZ_FQXN01000001.1"/>
</dbReference>
<proteinExistence type="predicted"/>
<dbReference type="GO" id="GO:0005886">
    <property type="term" value="C:plasma membrane"/>
    <property type="evidence" value="ECO:0007669"/>
    <property type="project" value="TreeGrafter"/>
</dbReference>
<dbReference type="GO" id="GO:0052621">
    <property type="term" value="F:diguanylate cyclase activity"/>
    <property type="evidence" value="ECO:0007669"/>
    <property type="project" value="TreeGrafter"/>
</dbReference>
<dbReference type="SUPFAM" id="SSF55073">
    <property type="entry name" value="Nucleotide cyclase"/>
    <property type="match status" value="1"/>
</dbReference>
<dbReference type="EMBL" id="FQXN01000001">
    <property type="protein sequence ID" value="SHH20895.1"/>
    <property type="molecule type" value="Genomic_DNA"/>
</dbReference>
<sequence length="1347" mass="158995">MKVIKFLRNTYIGREYLVENEKKQLKRLLEVDKKIYENIDALVLHLKMFEHLDDVLIPDEYHFNEKLELVFPYNEEKSVDLLSLKTLERDYLAYKLLEYAKNIYQTPNFNIPIFSFDDVLITRENDFKILPQLWITSNILPQENERLFIAPEFKNARVTFEESILYVIGKAILALKPSEEVKKFAEKLTEFHPKNRKMYFNLPFSKEAFIKTKFIVPVIQREELELVKNYVNNTTVKMLGIVGKQRIGKTTFINEIQMELIKEGKYVLRPIDGDDLILQILKISNELVDKEVIHEIFNCTKKERCKIDTIISLIAKVIDSLKNVVILVDDYYEAPENFKTLLLGLKSMNFKNRFIIIAASTNEFEEFEKTINLSPFDYKTIKELIKKTLENVDNIDTLTKFIFNISKGYPGLVVEILRMLIEKGILYKDFAVRKWMYDVDRLSELDVDEVLDVFNFLTREEFEKIKYLSVLGQKFTYKDIRVLEKILGINYREVIEIAQNKGIIYKEYRHYRFTLHQYWEKLYYSFDEFERKSIHLKIINEPSAGLRKDEELLKNAWHYNMIGDTIKAFVMYLKAIKFGLENFYSPSYLLKLVNDAETLLPDGRFSYSLIRFKVEIYYRLNKAVDFEIPNKELFEYWKVAAKIIELKNKEIVEYFEEDKSRLDGFGIVGSYRRKLLYYVALYNLGKINKIKLGELEKIYKSINSNSHFVNDVKVRTIILLANVVDNRDSKLAKDYLSLAEKLAKKYKLLHLLPVIYNNIAGLINNLVIATSYYDKSIKTAHEAALPNRAIIAELNKINLLLYTGETTKFFKHLYEIREELELKGLRLELANTYILETFFHIYNRDCEKGLKSVLKAKEIQETLEVEKSYLRTLILLNLFCGKYEEARDIYVRNKDKHFMKIMNFNLFVDVVLSNEEDFRKNWNAFKNSSTFLWQEEMYALVGDKIAKVDAENFFEILKRLESDYATQNLRLSLAMLYEGLAKYYKTINKEYKFRSYLTKSYNLYKELGFENYSRMLREFHKDLLKEVEEIELLREMNKGFLGSKNFSKALERCDFALSLLEELRAIEVVEDPQNILNYFAGKIYKEFPVTELSIRISDKRIQQDFTFSSLDNELKLMEKEDVLQSSPFLVKISDKIDKFLEYSIILSNKSLYIDKKALMGILKKFEVLEYSFVTVIKSIIARLRSLIDPLTKLYTRYFVNEKLEQIFVQSKRFNMNFSVVMCDVDHFKLINDKYGHLMGDEVLKQVANVLKENLRKSDVLGRFGGEEFIILLPNTTSEVAREISERLRRKIEELNEFPQKITLSFGVASYPQTMVETPTELIGYADDALYKAKELGRNRVIVFGENL</sequence>
<dbReference type="InterPro" id="IPR043128">
    <property type="entry name" value="Rev_trsase/Diguanyl_cyclase"/>
</dbReference>
<dbReference type="CDD" id="cd01949">
    <property type="entry name" value="GGDEF"/>
    <property type="match status" value="1"/>
</dbReference>
<name>A0A1M5R379_9BACT</name>
<organism evidence="2 3">
    <name type="scientific">Thermosipho atlanticus DSM 15807</name>
    <dbReference type="NCBI Taxonomy" id="1123380"/>
    <lineage>
        <taxon>Bacteria</taxon>
        <taxon>Thermotogati</taxon>
        <taxon>Thermotogota</taxon>
        <taxon>Thermotogae</taxon>
        <taxon>Thermotogales</taxon>
        <taxon>Fervidobacteriaceae</taxon>
        <taxon>Thermosipho</taxon>
    </lineage>
</organism>
<dbReference type="NCBIfam" id="TIGR00254">
    <property type="entry name" value="GGDEF"/>
    <property type="match status" value="1"/>
</dbReference>
<dbReference type="PANTHER" id="PTHR45138">
    <property type="entry name" value="REGULATORY COMPONENTS OF SENSORY TRANSDUCTION SYSTEM"/>
    <property type="match status" value="1"/>
</dbReference>
<dbReference type="SMART" id="SM00267">
    <property type="entry name" value="GGDEF"/>
    <property type="match status" value="1"/>
</dbReference>
<keyword evidence="3" id="KW-1185">Reference proteome</keyword>
<protein>
    <submittedName>
        <fullName evidence="2">Diguanylate cyclase (GGDEF) domain-containing protein</fullName>
    </submittedName>
</protein>
<dbReference type="SUPFAM" id="SSF52540">
    <property type="entry name" value="P-loop containing nucleoside triphosphate hydrolases"/>
    <property type="match status" value="1"/>
</dbReference>
<reference evidence="3" key="1">
    <citation type="submission" date="2016-11" db="EMBL/GenBank/DDBJ databases">
        <authorList>
            <person name="Varghese N."/>
            <person name="Submissions S."/>
        </authorList>
    </citation>
    <scope>NUCLEOTIDE SEQUENCE [LARGE SCALE GENOMIC DNA]</scope>
    <source>
        <strain evidence="3">DSM 15807</strain>
    </source>
</reference>
<gene>
    <name evidence="2" type="ORF">SAMN02745199_0316</name>
</gene>
<dbReference type="InterPro" id="IPR000160">
    <property type="entry name" value="GGDEF_dom"/>
</dbReference>
<evidence type="ECO:0000259" key="1">
    <source>
        <dbReference type="PROSITE" id="PS50887"/>
    </source>
</evidence>
<dbReference type="InterPro" id="IPR029787">
    <property type="entry name" value="Nucleotide_cyclase"/>
</dbReference>
<dbReference type="Proteomes" id="UP000242592">
    <property type="component" value="Unassembled WGS sequence"/>
</dbReference>
<dbReference type="FunFam" id="3.30.70.270:FF:000001">
    <property type="entry name" value="Diguanylate cyclase domain protein"/>
    <property type="match status" value="1"/>
</dbReference>
<dbReference type="Gene3D" id="3.30.70.270">
    <property type="match status" value="1"/>
</dbReference>
<dbReference type="PANTHER" id="PTHR45138:SF9">
    <property type="entry name" value="DIGUANYLATE CYCLASE DGCM-RELATED"/>
    <property type="match status" value="1"/>
</dbReference>
<dbReference type="GO" id="GO:0043709">
    <property type="term" value="P:cell adhesion involved in single-species biofilm formation"/>
    <property type="evidence" value="ECO:0007669"/>
    <property type="project" value="TreeGrafter"/>
</dbReference>
<dbReference type="Pfam" id="PF00990">
    <property type="entry name" value="GGDEF"/>
    <property type="match status" value="1"/>
</dbReference>
<feature type="domain" description="GGDEF" evidence="1">
    <location>
        <begin position="1215"/>
        <end position="1345"/>
    </location>
</feature>
<evidence type="ECO:0000313" key="2">
    <source>
        <dbReference type="EMBL" id="SHH20895.1"/>
    </source>
</evidence>
<dbReference type="GO" id="GO:1902201">
    <property type="term" value="P:negative regulation of bacterial-type flagellum-dependent cell motility"/>
    <property type="evidence" value="ECO:0007669"/>
    <property type="project" value="TreeGrafter"/>
</dbReference>